<dbReference type="EMBL" id="WRPM01000018">
    <property type="protein sequence ID" value="MVT25248.1"/>
    <property type="molecule type" value="Genomic_DNA"/>
</dbReference>
<name>A0A7K1UFK6_9MICC</name>
<reference evidence="4 5" key="1">
    <citation type="submission" date="2019-12" db="EMBL/GenBank/DDBJ databases">
        <title>Nesterenkonia muleiensis sp. nov., a novel actinobacterium isolated from sap of Populus euphratica.</title>
        <authorList>
            <person name="Wang R."/>
        </authorList>
    </citation>
    <scope>NUCLEOTIDE SEQUENCE [LARGE SCALE GENOMIC DNA]</scope>
    <source>
        <strain evidence="4 5">F10</strain>
    </source>
</reference>
<dbReference type="PROSITE" id="PS00893">
    <property type="entry name" value="NUDIX_BOX"/>
    <property type="match status" value="1"/>
</dbReference>
<dbReference type="PROSITE" id="PS51462">
    <property type="entry name" value="NUDIX"/>
    <property type="match status" value="1"/>
</dbReference>
<dbReference type="OrthoDB" id="9804442at2"/>
<organism evidence="4 5">
    <name type="scientific">Nesterenkonia alkaliphila</name>
    <dbReference type="NCBI Taxonomy" id="1463631"/>
    <lineage>
        <taxon>Bacteria</taxon>
        <taxon>Bacillati</taxon>
        <taxon>Actinomycetota</taxon>
        <taxon>Actinomycetes</taxon>
        <taxon>Micrococcales</taxon>
        <taxon>Micrococcaceae</taxon>
        <taxon>Nesterenkonia</taxon>
    </lineage>
</organism>
<sequence>MTYEPRIGCGAAILSNDKLLLIQRRGEPEAGHWGFPGGKVDWLEPVPEAVVREVREELGIELTDLQLLTAVDQIDSQAPAHWVALVYLTDAFTGQPRLMEPEKHIDFGWFSLDELPEPLTTATRMALPSLLSR</sequence>
<protein>
    <submittedName>
        <fullName evidence="4">NUDIX domain-containing protein</fullName>
    </submittedName>
</protein>
<dbReference type="Proteomes" id="UP000460157">
    <property type="component" value="Unassembled WGS sequence"/>
</dbReference>
<dbReference type="RefSeq" id="WP_157321063.1">
    <property type="nucleotide sequence ID" value="NZ_BMFX01000016.1"/>
</dbReference>
<evidence type="ECO:0000313" key="4">
    <source>
        <dbReference type="EMBL" id="MVT25248.1"/>
    </source>
</evidence>
<accession>A0A7K1UFK6</accession>
<dbReference type="Gene3D" id="3.90.79.10">
    <property type="entry name" value="Nucleoside Triphosphate Pyrophosphohydrolase"/>
    <property type="match status" value="1"/>
</dbReference>
<keyword evidence="2" id="KW-0378">Hydrolase</keyword>
<evidence type="ECO:0000256" key="1">
    <source>
        <dbReference type="ARBA" id="ARBA00001946"/>
    </source>
</evidence>
<dbReference type="Pfam" id="PF00293">
    <property type="entry name" value="NUDIX"/>
    <property type="match status" value="1"/>
</dbReference>
<evidence type="ECO:0000313" key="5">
    <source>
        <dbReference type="Proteomes" id="UP000460157"/>
    </source>
</evidence>
<gene>
    <name evidence="4" type="ORF">GNZ21_02530</name>
</gene>
<dbReference type="InterPro" id="IPR020084">
    <property type="entry name" value="NUDIX_hydrolase_CS"/>
</dbReference>
<evidence type="ECO:0000259" key="3">
    <source>
        <dbReference type="PROSITE" id="PS51462"/>
    </source>
</evidence>
<dbReference type="InterPro" id="IPR000086">
    <property type="entry name" value="NUDIX_hydrolase_dom"/>
</dbReference>
<comment type="cofactor">
    <cofactor evidence="1">
        <name>Mg(2+)</name>
        <dbReference type="ChEBI" id="CHEBI:18420"/>
    </cofactor>
</comment>
<evidence type="ECO:0000256" key="2">
    <source>
        <dbReference type="ARBA" id="ARBA00022801"/>
    </source>
</evidence>
<comment type="caution">
    <text evidence="4">The sequence shown here is derived from an EMBL/GenBank/DDBJ whole genome shotgun (WGS) entry which is preliminary data.</text>
</comment>
<dbReference type="InterPro" id="IPR015797">
    <property type="entry name" value="NUDIX_hydrolase-like_dom_sf"/>
</dbReference>
<dbReference type="GO" id="GO:0016787">
    <property type="term" value="F:hydrolase activity"/>
    <property type="evidence" value="ECO:0007669"/>
    <property type="project" value="UniProtKB-KW"/>
</dbReference>
<dbReference type="AlphaFoldDB" id="A0A7K1UFK6"/>
<dbReference type="PANTHER" id="PTHR43046">
    <property type="entry name" value="GDP-MANNOSE MANNOSYL HYDROLASE"/>
    <property type="match status" value="1"/>
</dbReference>
<dbReference type="SUPFAM" id="SSF55811">
    <property type="entry name" value="Nudix"/>
    <property type="match status" value="1"/>
</dbReference>
<keyword evidence="5" id="KW-1185">Reference proteome</keyword>
<dbReference type="PANTHER" id="PTHR43046:SF14">
    <property type="entry name" value="MUTT_NUDIX FAMILY PROTEIN"/>
    <property type="match status" value="1"/>
</dbReference>
<feature type="domain" description="Nudix hydrolase" evidence="3">
    <location>
        <begin position="4"/>
        <end position="133"/>
    </location>
</feature>
<proteinExistence type="predicted"/>